<name>A0ABP6VWI8_9ACTN</name>
<gene>
    <name evidence="2" type="ORF">GCM10022263_30290</name>
</gene>
<keyword evidence="1" id="KW-0732">Signal</keyword>
<evidence type="ECO:0000313" key="2">
    <source>
        <dbReference type="EMBL" id="GAA3540891.1"/>
    </source>
</evidence>
<proteinExistence type="predicted"/>
<organism evidence="2 3">
    <name type="scientific">Nocardioides daeguensis</name>
    <dbReference type="NCBI Taxonomy" id="908359"/>
    <lineage>
        <taxon>Bacteria</taxon>
        <taxon>Bacillati</taxon>
        <taxon>Actinomycetota</taxon>
        <taxon>Actinomycetes</taxon>
        <taxon>Propionibacteriales</taxon>
        <taxon>Nocardioidaceae</taxon>
        <taxon>Nocardioides</taxon>
    </lineage>
</organism>
<feature type="chain" id="PRO_5047049597" evidence="1">
    <location>
        <begin position="22"/>
        <end position="324"/>
    </location>
</feature>
<feature type="signal peptide" evidence="1">
    <location>
        <begin position="1"/>
        <end position="21"/>
    </location>
</feature>
<dbReference type="RefSeq" id="WP_218236819.1">
    <property type="nucleotide sequence ID" value="NZ_BAABBB010000016.1"/>
</dbReference>
<dbReference type="EMBL" id="BAABBB010000016">
    <property type="protein sequence ID" value="GAA3540891.1"/>
    <property type="molecule type" value="Genomic_DNA"/>
</dbReference>
<evidence type="ECO:0000313" key="3">
    <source>
        <dbReference type="Proteomes" id="UP001500301"/>
    </source>
</evidence>
<comment type="caution">
    <text evidence="2">The sequence shown here is derived from an EMBL/GenBank/DDBJ whole genome shotgun (WGS) entry which is preliminary data.</text>
</comment>
<evidence type="ECO:0000256" key="1">
    <source>
        <dbReference type="SAM" id="SignalP"/>
    </source>
</evidence>
<reference evidence="3" key="1">
    <citation type="journal article" date="2019" name="Int. J. Syst. Evol. Microbiol.">
        <title>The Global Catalogue of Microorganisms (GCM) 10K type strain sequencing project: providing services to taxonomists for standard genome sequencing and annotation.</title>
        <authorList>
            <consortium name="The Broad Institute Genomics Platform"/>
            <consortium name="The Broad Institute Genome Sequencing Center for Infectious Disease"/>
            <person name="Wu L."/>
            <person name="Ma J."/>
        </authorList>
    </citation>
    <scope>NUCLEOTIDE SEQUENCE [LARGE SCALE GENOMIC DNA]</scope>
    <source>
        <strain evidence="3">JCM 17460</strain>
    </source>
</reference>
<dbReference type="PROSITE" id="PS51257">
    <property type="entry name" value="PROKAR_LIPOPROTEIN"/>
    <property type="match status" value="1"/>
</dbReference>
<sequence length="324" mass="33996">MSRVGRVAAALAGALLLTACSGDPKPVHQVVPEPEVVVSDYDASKEPSAAVLALVPSAATTLEVTDFDQIRLVLGFSTLDDDSPAADREKFWQRFRRSAALSTGLLRPADQRLRTQFGISQDDVAWEASWSADGASADGTGWVLAFHEDVPVGAIRRAVEAGAGPLAGAVVDEKRHLVTSAQPPAVADSWGAEPALVALTGTEAVSTYVARGCTSFDTVFGAGMEEQLAAAPAAALHGLDELDAWSVALGTELVTVQLGEKRGDAFDRVRLADVMPPTDPEFALVMSRGVADPASGRLGYVLDDPAAAARLTRERHLPFTVCPD</sequence>
<dbReference type="Proteomes" id="UP001500301">
    <property type="component" value="Unassembled WGS sequence"/>
</dbReference>
<accession>A0ABP6VWI8</accession>
<protein>
    <submittedName>
        <fullName evidence="2">Uncharacterized protein</fullName>
    </submittedName>
</protein>
<keyword evidence="3" id="KW-1185">Reference proteome</keyword>